<keyword evidence="1" id="KW-0489">Methyltransferase</keyword>
<evidence type="ECO:0000256" key="2">
    <source>
        <dbReference type="ARBA" id="ARBA00022679"/>
    </source>
</evidence>
<keyword evidence="2" id="KW-0808">Transferase</keyword>
<dbReference type="GO" id="GO:0032259">
    <property type="term" value="P:methylation"/>
    <property type="evidence" value="ECO:0007669"/>
    <property type="project" value="UniProtKB-KW"/>
</dbReference>
<sequence length="361" mass="40892">MNPTIPFSAYMSASLYDKQNGYYVNPHRVGTKGDFYTSVSVSKFFGGSIASYILSLLENGDLSLPLHIAEVGADKGHLLGDIALFLDALGDNILQHCAFTTIEPLPPLAQIQKDYFSSLPCSAPLHFATFADFKSYPAPDEPTSLFVIANELFDSFPCEVINNGKILHIVQDSNMWRGIWQDIAQSNQSNLLHDILRHYIDSADIANFTQMSGIIPLWQDFITSLTHCARAYKHSYFLSFDYGDFAPATLKTNPRFYKSHQVENLESFLAQEGNFHTLYQQADITYDVDFILLDRLLRQAGFISVFCTSQAQALIEQMRILELLESFSTQKGFSAYFREIHKIKTLLHTMGERFKSVCYKM</sequence>
<evidence type="ECO:0000313" key="3">
    <source>
        <dbReference type="EMBL" id="CUU39011.1"/>
    </source>
</evidence>
<dbReference type="InterPro" id="IPR029063">
    <property type="entry name" value="SAM-dependent_MTases_sf"/>
</dbReference>
<dbReference type="InterPro" id="IPR003788">
    <property type="entry name" value="NDUFAF7"/>
</dbReference>
<dbReference type="EMBL" id="LN907858">
    <property type="protein sequence ID" value="CUU39011.1"/>
    <property type="molecule type" value="Genomic_DNA"/>
</dbReference>
<evidence type="ECO:0000256" key="1">
    <source>
        <dbReference type="ARBA" id="ARBA00022603"/>
    </source>
</evidence>
<dbReference type="GeneID" id="78150485"/>
<accession>A0A0S4PRQ6</accession>
<reference evidence="4" key="1">
    <citation type="submission" date="2015-11" db="EMBL/GenBank/DDBJ databases">
        <authorList>
            <person name="Anvar S.Y."/>
        </authorList>
    </citation>
    <scope>NUCLEOTIDE SEQUENCE [LARGE SCALE GENOMIC DNA]</scope>
</reference>
<dbReference type="SUPFAM" id="SSF53335">
    <property type="entry name" value="S-adenosyl-L-methionine-dependent methyltransferases"/>
    <property type="match status" value="1"/>
</dbReference>
<dbReference type="InterPro" id="IPR038375">
    <property type="entry name" value="NDUFAF7_sf"/>
</dbReference>
<dbReference type="PANTHER" id="PTHR12049:SF7">
    <property type="entry name" value="PROTEIN ARGININE METHYLTRANSFERASE NDUFAF7, MITOCHONDRIAL"/>
    <property type="match status" value="1"/>
</dbReference>
<protein>
    <submittedName>
        <fullName evidence="3">COG1565: Uncharacterized protein</fullName>
    </submittedName>
</protein>
<name>A0A0S4PRQ6_9HELI</name>
<dbReference type="PANTHER" id="PTHR12049">
    <property type="entry name" value="PROTEIN ARGININE METHYLTRANSFERASE NDUFAF7, MITOCHONDRIAL"/>
    <property type="match status" value="1"/>
</dbReference>
<gene>
    <name evidence="3" type="ORF">BN2458_PEG0124</name>
</gene>
<dbReference type="PATRIC" id="fig|76936.10.peg.121"/>
<dbReference type="Pfam" id="PF02636">
    <property type="entry name" value="Methyltransf_28"/>
    <property type="match status" value="1"/>
</dbReference>
<dbReference type="KEGG" id="hty:BN2458_PEG0124"/>
<dbReference type="AlphaFoldDB" id="A0A0S4PRQ6"/>
<dbReference type="Proteomes" id="UP000064525">
    <property type="component" value="Chromosome I"/>
</dbReference>
<dbReference type="GO" id="GO:0035243">
    <property type="term" value="F:protein-arginine omega-N symmetric methyltransferase activity"/>
    <property type="evidence" value="ECO:0007669"/>
    <property type="project" value="TreeGrafter"/>
</dbReference>
<proteinExistence type="predicted"/>
<organism evidence="3 4">
    <name type="scientific">Helicobacter typhlonius</name>
    <dbReference type="NCBI Taxonomy" id="76936"/>
    <lineage>
        <taxon>Bacteria</taxon>
        <taxon>Pseudomonadati</taxon>
        <taxon>Campylobacterota</taxon>
        <taxon>Epsilonproteobacteria</taxon>
        <taxon>Campylobacterales</taxon>
        <taxon>Helicobacteraceae</taxon>
        <taxon>Helicobacter</taxon>
    </lineage>
</organism>
<dbReference type="RefSeq" id="WP_231944800.1">
    <property type="nucleotide sequence ID" value="NZ_CAOMJD010000003.1"/>
</dbReference>
<evidence type="ECO:0000313" key="4">
    <source>
        <dbReference type="Proteomes" id="UP000064525"/>
    </source>
</evidence>
<dbReference type="Gene3D" id="3.40.50.12710">
    <property type="match status" value="1"/>
</dbReference>